<feature type="region of interest" description="Disordered" evidence="1">
    <location>
        <begin position="252"/>
        <end position="272"/>
    </location>
</feature>
<comment type="caution">
    <text evidence="3">The sequence shown here is derived from an EMBL/GenBank/DDBJ whole genome shotgun (WGS) entry which is preliminary data.</text>
</comment>
<feature type="compositionally biased region" description="Acidic residues" evidence="1">
    <location>
        <begin position="186"/>
        <end position="202"/>
    </location>
</feature>
<accession>A0A4Y7SW16</accession>
<evidence type="ECO:0000313" key="3">
    <source>
        <dbReference type="EMBL" id="TEB26050.1"/>
    </source>
</evidence>
<evidence type="ECO:0000259" key="2">
    <source>
        <dbReference type="Pfam" id="PF17667"/>
    </source>
</evidence>
<organism evidence="3 4">
    <name type="scientific">Coprinellus micaceus</name>
    <name type="common">Glistening ink-cap mushroom</name>
    <name type="synonym">Coprinus micaceus</name>
    <dbReference type="NCBI Taxonomy" id="71717"/>
    <lineage>
        <taxon>Eukaryota</taxon>
        <taxon>Fungi</taxon>
        <taxon>Dikarya</taxon>
        <taxon>Basidiomycota</taxon>
        <taxon>Agaricomycotina</taxon>
        <taxon>Agaricomycetes</taxon>
        <taxon>Agaricomycetidae</taxon>
        <taxon>Agaricales</taxon>
        <taxon>Agaricineae</taxon>
        <taxon>Psathyrellaceae</taxon>
        <taxon>Coprinellus</taxon>
    </lineage>
</organism>
<dbReference type="OrthoDB" id="5569250at2759"/>
<dbReference type="STRING" id="71717.A0A4Y7SW16"/>
<evidence type="ECO:0000256" key="1">
    <source>
        <dbReference type="SAM" id="MobiDB-lite"/>
    </source>
</evidence>
<protein>
    <recommendedName>
        <fullName evidence="2">Fungal-type protein kinase domain-containing protein</fullName>
    </recommendedName>
</protein>
<dbReference type="PANTHER" id="PTHR38248:SF2">
    <property type="entry name" value="FUNK1 11"/>
    <property type="match status" value="1"/>
</dbReference>
<dbReference type="InterPro" id="IPR040976">
    <property type="entry name" value="Pkinase_fungal"/>
</dbReference>
<dbReference type="Pfam" id="PF17667">
    <property type="entry name" value="Pkinase_fungal"/>
    <property type="match status" value="1"/>
</dbReference>
<keyword evidence="4" id="KW-1185">Reference proteome</keyword>
<gene>
    <name evidence="3" type="ORF">FA13DRAFT_1777107</name>
</gene>
<feature type="region of interest" description="Disordered" evidence="1">
    <location>
        <begin position="177"/>
        <end position="240"/>
    </location>
</feature>
<dbReference type="EMBL" id="QPFP01000051">
    <property type="protein sequence ID" value="TEB26050.1"/>
    <property type="molecule type" value="Genomic_DNA"/>
</dbReference>
<reference evidence="3 4" key="1">
    <citation type="journal article" date="2019" name="Nat. Ecol. Evol.">
        <title>Megaphylogeny resolves global patterns of mushroom evolution.</title>
        <authorList>
            <person name="Varga T."/>
            <person name="Krizsan K."/>
            <person name="Foldi C."/>
            <person name="Dima B."/>
            <person name="Sanchez-Garcia M."/>
            <person name="Sanchez-Ramirez S."/>
            <person name="Szollosi G.J."/>
            <person name="Szarkandi J.G."/>
            <person name="Papp V."/>
            <person name="Albert L."/>
            <person name="Andreopoulos W."/>
            <person name="Angelini C."/>
            <person name="Antonin V."/>
            <person name="Barry K.W."/>
            <person name="Bougher N.L."/>
            <person name="Buchanan P."/>
            <person name="Buyck B."/>
            <person name="Bense V."/>
            <person name="Catcheside P."/>
            <person name="Chovatia M."/>
            <person name="Cooper J."/>
            <person name="Damon W."/>
            <person name="Desjardin D."/>
            <person name="Finy P."/>
            <person name="Geml J."/>
            <person name="Haridas S."/>
            <person name="Hughes K."/>
            <person name="Justo A."/>
            <person name="Karasinski D."/>
            <person name="Kautmanova I."/>
            <person name="Kiss B."/>
            <person name="Kocsube S."/>
            <person name="Kotiranta H."/>
            <person name="LaButti K.M."/>
            <person name="Lechner B.E."/>
            <person name="Liimatainen K."/>
            <person name="Lipzen A."/>
            <person name="Lukacs Z."/>
            <person name="Mihaltcheva S."/>
            <person name="Morgado L.N."/>
            <person name="Niskanen T."/>
            <person name="Noordeloos M.E."/>
            <person name="Ohm R.A."/>
            <person name="Ortiz-Santana B."/>
            <person name="Ovrebo C."/>
            <person name="Racz N."/>
            <person name="Riley R."/>
            <person name="Savchenko A."/>
            <person name="Shiryaev A."/>
            <person name="Soop K."/>
            <person name="Spirin V."/>
            <person name="Szebenyi C."/>
            <person name="Tomsovsky M."/>
            <person name="Tulloss R.E."/>
            <person name="Uehling J."/>
            <person name="Grigoriev I.V."/>
            <person name="Vagvolgyi C."/>
            <person name="Papp T."/>
            <person name="Martin F.M."/>
            <person name="Miettinen O."/>
            <person name="Hibbett D.S."/>
            <person name="Nagy L.G."/>
        </authorList>
    </citation>
    <scope>NUCLEOTIDE SEQUENCE [LARGE SCALE GENOMIC DNA]</scope>
    <source>
        <strain evidence="3 4">FP101781</strain>
    </source>
</reference>
<name>A0A4Y7SW16_COPMI</name>
<dbReference type="SUPFAM" id="SSF56112">
    <property type="entry name" value="Protein kinase-like (PK-like)"/>
    <property type="match status" value="1"/>
</dbReference>
<sequence length="738" mass="83680">MEHDSCSSSCSSCTYGSSSGYSSVSSAATDLGYEETPLALFQQLENEIGTNIHLGVDLSKFSQEVWGLDKEIFDKVLAMPMALEKMDVEKYRECTKDDDLHKSFLDISGPLLRDVSKELGDEENETFTDTFWDRLLQNPASRSRQSVPDVVNTWKPLPPAGATPSLSTAKSVFELKRIPREKEKQEEEDIEEVDEKDEEDADVRDGAVRGEEDNDDNDESKPTPSSKEDADSQRSLDIEVSKRTASTLKRSFDSVKDADDEDGGSPKKQRCGDETALKNSLLPLYATDAMASSSRYYVVGVVVDRFAVTVCYFDRFLVTCVASFSFEEEPSKLALTLYAMNRCDRLRAGFDPHLQPAADNESGKTRPVENIIGSIFEYPDTPSSSGTCLRVSGVIRQPDELIGRATAVYKVRRRLADGSFSEEEYVYKLSWPSKTRLSEIEVIEILKERLPKDAHDHLPDVTFTRTLTAEDLKLPWLRLGLDLTSDNHKERVLRGMMGKFYHKLWEAGSIENFKRAWLDCVECLHLARKLGKALHRDLSESNLMVLKCLGGEVKGVLNDWDMAKFLDREDDDPSTDEHRTGTLPFMAFNLVIPKPSPHWFRHDLESLLWILLWAALHYNLEEGTRDAVTHPSLRDLTTSLDANWRFKAAFLTYSPLPLREIRAGVKPEFTDLFEEWIEPLRELFVDGMMMNRRCNRDGKNCDEVTYNGIVTFKSFMEAIKVTPRTWGIPNFLAGTDDF</sequence>
<dbReference type="PANTHER" id="PTHR38248">
    <property type="entry name" value="FUNK1 6"/>
    <property type="match status" value="1"/>
</dbReference>
<dbReference type="Gene3D" id="1.10.510.10">
    <property type="entry name" value="Transferase(Phosphotransferase) domain 1"/>
    <property type="match status" value="1"/>
</dbReference>
<feature type="compositionally biased region" description="Basic and acidic residues" evidence="1">
    <location>
        <begin position="226"/>
        <end position="240"/>
    </location>
</feature>
<feature type="domain" description="Fungal-type protein kinase" evidence="2">
    <location>
        <begin position="286"/>
        <end position="614"/>
    </location>
</feature>
<dbReference type="AlphaFoldDB" id="A0A4Y7SW16"/>
<dbReference type="Proteomes" id="UP000298030">
    <property type="component" value="Unassembled WGS sequence"/>
</dbReference>
<proteinExistence type="predicted"/>
<dbReference type="InterPro" id="IPR011009">
    <property type="entry name" value="Kinase-like_dom_sf"/>
</dbReference>
<evidence type="ECO:0000313" key="4">
    <source>
        <dbReference type="Proteomes" id="UP000298030"/>
    </source>
</evidence>